<dbReference type="STRING" id="1121457.SAMN02745161_3200"/>
<keyword evidence="1" id="KW-1133">Transmembrane helix</keyword>
<feature type="transmembrane region" description="Helical" evidence="1">
    <location>
        <begin position="89"/>
        <end position="106"/>
    </location>
</feature>
<protein>
    <submittedName>
        <fullName evidence="2">Branched-chain amino acid transport protein</fullName>
    </submittedName>
</protein>
<dbReference type="Proteomes" id="UP000184694">
    <property type="component" value="Unassembled WGS sequence"/>
</dbReference>
<evidence type="ECO:0000256" key="1">
    <source>
        <dbReference type="SAM" id="Phobius"/>
    </source>
</evidence>
<evidence type="ECO:0000313" key="2">
    <source>
        <dbReference type="EMBL" id="SIO39861.1"/>
    </source>
</evidence>
<keyword evidence="1" id="KW-0472">Membrane</keyword>
<keyword evidence="3" id="KW-1185">Reference proteome</keyword>
<name>A0A1N6J6J0_9BACT</name>
<dbReference type="Pfam" id="PF05437">
    <property type="entry name" value="AzlD"/>
    <property type="match status" value="1"/>
</dbReference>
<keyword evidence="1" id="KW-0812">Transmembrane</keyword>
<evidence type="ECO:0000313" key="3">
    <source>
        <dbReference type="Proteomes" id="UP000184694"/>
    </source>
</evidence>
<feature type="transmembrane region" description="Helical" evidence="1">
    <location>
        <begin position="40"/>
        <end position="59"/>
    </location>
</feature>
<proteinExistence type="predicted"/>
<dbReference type="AlphaFoldDB" id="A0A1N6J6J0"/>
<feature type="transmembrane region" description="Helical" evidence="1">
    <location>
        <begin position="6"/>
        <end position="28"/>
    </location>
</feature>
<sequence>MSNSTFWIVISVIGIATILQRGSFILTAERFKLSDKFSEILRFIPASVLAALIAPAIFYHEGMVASLHGKERLSASIFALLVAYKSRNIFFTILTGMGTLYLLQYFL</sequence>
<accession>A0A1N6J6J0</accession>
<gene>
    <name evidence="2" type="ORF">SAMN02745161_3200</name>
</gene>
<dbReference type="EMBL" id="FSRG01000008">
    <property type="protein sequence ID" value="SIO39861.1"/>
    <property type="molecule type" value="Genomic_DNA"/>
</dbReference>
<dbReference type="InterPro" id="IPR008407">
    <property type="entry name" value="Brnchd-chn_aa_trnsp_AzlD"/>
</dbReference>
<reference evidence="3" key="1">
    <citation type="submission" date="2016-11" db="EMBL/GenBank/DDBJ databases">
        <authorList>
            <person name="Varghese N."/>
            <person name="Submissions S."/>
        </authorList>
    </citation>
    <scope>NUCLEOTIDE SEQUENCE [LARGE SCALE GENOMIC DNA]</scope>
    <source>
        <strain evidence="3">DSM 17456</strain>
    </source>
</reference>
<organism evidence="2 3">
    <name type="scientific">Halodesulfovibrio marinisediminis DSM 17456</name>
    <dbReference type="NCBI Taxonomy" id="1121457"/>
    <lineage>
        <taxon>Bacteria</taxon>
        <taxon>Pseudomonadati</taxon>
        <taxon>Thermodesulfobacteriota</taxon>
        <taxon>Desulfovibrionia</taxon>
        <taxon>Desulfovibrionales</taxon>
        <taxon>Desulfovibrionaceae</taxon>
        <taxon>Halodesulfovibrio</taxon>
    </lineage>
</organism>
<dbReference type="RefSeq" id="WP_074217932.1">
    <property type="nucleotide sequence ID" value="NZ_FSRG01000008.1"/>
</dbReference>
<dbReference type="OrthoDB" id="5465192at2"/>